<reference evidence="8 9" key="1">
    <citation type="submission" date="2021-01" db="EMBL/GenBank/DDBJ databases">
        <title>Entomomonas sp. F2A isolated from a house cricket (Acheta domesticus).</title>
        <authorList>
            <person name="Spergser J."/>
            <person name="Busse H.-J."/>
        </authorList>
    </citation>
    <scope>NUCLEOTIDE SEQUENCE [LARGE SCALE GENOMIC DNA]</scope>
    <source>
        <strain evidence="8 9">F2A</strain>
    </source>
</reference>
<proteinExistence type="inferred from homology"/>
<feature type="domain" description="Ionotropic glutamate receptor C-terminal" evidence="7">
    <location>
        <begin position="53"/>
        <end position="274"/>
    </location>
</feature>
<sequence>MKLLTKKTTGLLLSSIFCFALTACGDNDKPTVETDKVQPPSASSLQAIKDRGELRVAVFSDKPPFGYVDKQGNSQGYDIELAKRLAKDLLGDENKVKFVLTEAQNRINVLTSNKVDVTLANFTVTPERAKQVDFAKPYMKTAIGVVSPKTGAITDVEQLEGKVLIVNKGTTAETYFAKHYPNIKLQKYDHNSEAFAALKDGRGVGLAHDNTLLYAWTKNNPDFEVALHKVGEDDVIAPAVKKDNVELLNWINEEIGKLQNEEFFHKAYDKTVKPFYGDNIDPNNVVIDASNLNITEVPSTNDEAEETAE</sequence>
<dbReference type="SMART" id="SM00062">
    <property type="entry name" value="PBPb"/>
    <property type="match status" value="1"/>
</dbReference>
<evidence type="ECO:0000259" key="6">
    <source>
        <dbReference type="SMART" id="SM00062"/>
    </source>
</evidence>
<organism evidence="8 9">
    <name type="scientific">Entomomonas asaccharolytica</name>
    <dbReference type="NCBI Taxonomy" id="2785331"/>
    <lineage>
        <taxon>Bacteria</taxon>
        <taxon>Pseudomonadati</taxon>
        <taxon>Pseudomonadota</taxon>
        <taxon>Gammaproteobacteria</taxon>
        <taxon>Pseudomonadales</taxon>
        <taxon>Pseudomonadaceae</taxon>
        <taxon>Entomomonas</taxon>
    </lineage>
</organism>
<dbReference type="Gene3D" id="3.40.190.10">
    <property type="entry name" value="Periplasmic binding protein-like II"/>
    <property type="match status" value="2"/>
</dbReference>
<keyword evidence="2" id="KW-0813">Transport</keyword>
<keyword evidence="9" id="KW-1185">Reference proteome</keyword>
<dbReference type="InterPro" id="IPR018313">
    <property type="entry name" value="SBP_3_CS"/>
</dbReference>
<dbReference type="InterPro" id="IPR051455">
    <property type="entry name" value="Bact_solute-bind_prot3"/>
</dbReference>
<feature type="chain" id="PRO_5037547541" evidence="5">
    <location>
        <begin position="23"/>
        <end position="309"/>
    </location>
</feature>
<evidence type="ECO:0000256" key="3">
    <source>
        <dbReference type="ARBA" id="ARBA00022729"/>
    </source>
</evidence>
<evidence type="ECO:0000256" key="5">
    <source>
        <dbReference type="SAM" id="SignalP"/>
    </source>
</evidence>
<dbReference type="PROSITE" id="PS01039">
    <property type="entry name" value="SBP_BACTERIAL_3"/>
    <property type="match status" value="1"/>
</dbReference>
<keyword evidence="3 5" id="KW-0732">Signal</keyword>
<dbReference type="GO" id="GO:0030288">
    <property type="term" value="C:outer membrane-bounded periplasmic space"/>
    <property type="evidence" value="ECO:0007669"/>
    <property type="project" value="TreeGrafter"/>
</dbReference>
<evidence type="ECO:0000313" key="9">
    <source>
        <dbReference type="Proteomes" id="UP000595278"/>
    </source>
</evidence>
<dbReference type="PANTHER" id="PTHR30085">
    <property type="entry name" value="AMINO ACID ABC TRANSPORTER PERMEASE"/>
    <property type="match status" value="1"/>
</dbReference>
<dbReference type="SUPFAM" id="SSF53850">
    <property type="entry name" value="Periplasmic binding protein-like II"/>
    <property type="match status" value="1"/>
</dbReference>
<name>A0A974NH19_9GAMM</name>
<dbReference type="GO" id="GO:0016020">
    <property type="term" value="C:membrane"/>
    <property type="evidence" value="ECO:0007669"/>
    <property type="project" value="InterPro"/>
</dbReference>
<dbReference type="InterPro" id="IPR001320">
    <property type="entry name" value="Iontro_rcpt_C"/>
</dbReference>
<dbReference type="GO" id="GO:0015276">
    <property type="term" value="F:ligand-gated monoatomic ion channel activity"/>
    <property type="evidence" value="ECO:0007669"/>
    <property type="project" value="InterPro"/>
</dbReference>
<dbReference type="Proteomes" id="UP000595278">
    <property type="component" value="Chromosome"/>
</dbReference>
<dbReference type="GO" id="GO:0006865">
    <property type="term" value="P:amino acid transport"/>
    <property type="evidence" value="ECO:0007669"/>
    <property type="project" value="TreeGrafter"/>
</dbReference>
<dbReference type="PANTHER" id="PTHR30085:SF6">
    <property type="entry name" value="ABC TRANSPORTER GLUTAMINE-BINDING PROTEIN GLNH"/>
    <property type="match status" value="1"/>
</dbReference>
<dbReference type="RefSeq" id="WP_201094516.1">
    <property type="nucleotide sequence ID" value="NZ_CP067393.1"/>
</dbReference>
<evidence type="ECO:0000259" key="7">
    <source>
        <dbReference type="SMART" id="SM00079"/>
    </source>
</evidence>
<protein>
    <submittedName>
        <fullName evidence="8">Cysteine ABC transporter substrate-binding protein</fullName>
    </submittedName>
</protein>
<evidence type="ECO:0000256" key="4">
    <source>
        <dbReference type="RuleBase" id="RU003744"/>
    </source>
</evidence>
<dbReference type="CDD" id="cd13694">
    <property type="entry name" value="PBP2_Cysteine"/>
    <property type="match status" value="1"/>
</dbReference>
<dbReference type="InterPro" id="IPR001638">
    <property type="entry name" value="Solute-binding_3/MltF_N"/>
</dbReference>
<evidence type="ECO:0000256" key="2">
    <source>
        <dbReference type="ARBA" id="ARBA00022448"/>
    </source>
</evidence>
<feature type="signal peptide" evidence="5">
    <location>
        <begin position="1"/>
        <end position="22"/>
    </location>
</feature>
<dbReference type="Pfam" id="PF00497">
    <property type="entry name" value="SBP_bac_3"/>
    <property type="match status" value="1"/>
</dbReference>
<dbReference type="AlphaFoldDB" id="A0A974NH19"/>
<dbReference type="EMBL" id="CP067393">
    <property type="protein sequence ID" value="QQP86440.1"/>
    <property type="molecule type" value="Genomic_DNA"/>
</dbReference>
<dbReference type="PROSITE" id="PS51257">
    <property type="entry name" value="PROKAR_LIPOPROTEIN"/>
    <property type="match status" value="1"/>
</dbReference>
<evidence type="ECO:0000256" key="1">
    <source>
        <dbReference type="ARBA" id="ARBA00010333"/>
    </source>
</evidence>
<dbReference type="SMART" id="SM00079">
    <property type="entry name" value="PBPe"/>
    <property type="match status" value="1"/>
</dbReference>
<accession>A0A974NH19</accession>
<dbReference type="KEGG" id="eaz:JHT90_04160"/>
<dbReference type="GO" id="GO:0005576">
    <property type="term" value="C:extracellular region"/>
    <property type="evidence" value="ECO:0007669"/>
    <property type="project" value="TreeGrafter"/>
</dbReference>
<evidence type="ECO:0000313" key="8">
    <source>
        <dbReference type="EMBL" id="QQP86440.1"/>
    </source>
</evidence>
<feature type="domain" description="Solute-binding protein family 3/N-terminal" evidence="6">
    <location>
        <begin position="53"/>
        <end position="274"/>
    </location>
</feature>
<comment type="similarity">
    <text evidence="1 4">Belongs to the bacterial solute-binding protein 3 family.</text>
</comment>
<gene>
    <name evidence="8" type="ORF">JHT90_04160</name>
</gene>